<protein>
    <submittedName>
        <fullName evidence="2">Zona occludens toxin N-terminal domain-containing protein</fullName>
    </submittedName>
</protein>
<evidence type="ECO:0000313" key="1">
    <source>
        <dbReference type="Proteomes" id="UP000887579"/>
    </source>
</evidence>
<evidence type="ECO:0000313" key="2">
    <source>
        <dbReference type="WBParaSite" id="ES5_v2.g16212.t1"/>
    </source>
</evidence>
<dbReference type="WBParaSite" id="ES5_v2.g16212.t1">
    <property type="protein sequence ID" value="ES5_v2.g16212.t1"/>
    <property type="gene ID" value="ES5_v2.g16212"/>
</dbReference>
<name>A0AC34FH61_9BILA</name>
<organism evidence="1 2">
    <name type="scientific">Panagrolaimus sp. ES5</name>
    <dbReference type="NCBI Taxonomy" id="591445"/>
    <lineage>
        <taxon>Eukaryota</taxon>
        <taxon>Metazoa</taxon>
        <taxon>Ecdysozoa</taxon>
        <taxon>Nematoda</taxon>
        <taxon>Chromadorea</taxon>
        <taxon>Rhabditida</taxon>
        <taxon>Tylenchina</taxon>
        <taxon>Panagrolaimomorpha</taxon>
        <taxon>Panagrolaimoidea</taxon>
        <taxon>Panagrolaimidae</taxon>
        <taxon>Panagrolaimus</taxon>
    </lineage>
</organism>
<reference evidence="2" key="1">
    <citation type="submission" date="2022-11" db="UniProtKB">
        <authorList>
            <consortium name="WormBaseParasite"/>
        </authorList>
    </citation>
    <scope>IDENTIFICATION</scope>
</reference>
<accession>A0AC34FH61</accession>
<sequence>MAVSLYTGVPGSGKSYEVVAFVILPAIAKGRRVVTNIAGFDEDTARDYALRKLGAVPSSLGSVHLVDDEEITENGFFPVVGKDEPAVVQAGDLVVIDEAWKFWGSDSVINFEALDFFRKHRHLTDAETGVSCDLVVIAQEPMALHRKIRGVIELSFKAKKAKSIGLTSVYSVQMFEGPNQRRKPIAVETKKYNKDIFPIYNSYSASNGAAAFGMVPKGDDDVVLYAQDIPASELVGILYREVFRKPFVTSPQVQANRSLVSVHIAGTQKHAISQAKDYLAALGFVIVDGKDVDRVELPSPPEPKAPEPPDSHPYFYSPKWRTSGDLANVLRSLFPESRFSGGSNTKGEGSAGQNDKLVVHASMRSLGEIKSLLPKLDTPVADVMIKAAIYEVGTDFSDGSAFQMAVSLLSGKLEFGIEPQAGAGLVGSFVSIRSSNFESVLSALSTDGRFKVQTAPAVRARSGSPTKLMVGESVPVLGSVSYPDGGGSTPIQSVNYRDAGVSFSVLPVVQEKVIAVDLEQEISDFVKTTTGVNNTPTLTRRALQTTLSLQDGDVILLGGLTKTKDANAKEGFSFLPDFLRSNNKTQSRTDLLLILQVERLKPADGVLNMVRSATPIESKEVRPVPSPQVLRAIQSGKGGLF</sequence>
<proteinExistence type="predicted"/>
<dbReference type="Proteomes" id="UP000887579">
    <property type="component" value="Unplaced"/>
</dbReference>